<proteinExistence type="predicted"/>
<evidence type="ECO:0000313" key="2">
    <source>
        <dbReference type="EMBL" id="KAF5346835.1"/>
    </source>
</evidence>
<reference evidence="2 3" key="1">
    <citation type="journal article" date="2020" name="ISME J.">
        <title>Uncovering the hidden diversity of litter-decomposition mechanisms in mushroom-forming fungi.</title>
        <authorList>
            <person name="Floudas D."/>
            <person name="Bentzer J."/>
            <person name="Ahren D."/>
            <person name="Johansson T."/>
            <person name="Persson P."/>
            <person name="Tunlid A."/>
        </authorList>
    </citation>
    <scope>NUCLEOTIDE SEQUENCE [LARGE SCALE GENOMIC DNA]</scope>
    <source>
        <strain evidence="2 3">CBS 146.42</strain>
    </source>
</reference>
<comment type="caution">
    <text evidence="2">The sequence shown here is derived from an EMBL/GenBank/DDBJ whole genome shotgun (WGS) entry which is preliminary data.</text>
</comment>
<accession>A0A8H5CS03</accession>
<organism evidence="2 3">
    <name type="scientific">Leucocoprinus leucothites</name>
    <dbReference type="NCBI Taxonomy" id="201217"/>
    <lineage>
        <taxon>Eukaryota</taxon>
        <taxon>Fungi</taxon>
        <taxon>Dikarya</taxon>
        <taxon>Basidiomycota</taxon>
        <taxon>Agaricomycotina</taxon>
        <taxon>Agaricomycetes</taxon>
        <taxon>Agaricomycetidae</taxon>
        <taxon>Agaricales</taxon>
        <taxon>Agaricineae</taxon>
        <taxon>Agaricaceae</taxon>
        <taxon>Leucocoprinus</taxon>
    </lineage>
</organism>
<evidence type="ECO:0000313" key="3">
    <source>
        <dbReference type="Proteomes" id="UP000559027"/>
    </source>
</evidence>
<dbReference type="EMBL" id="JAACJO010000029">
    <property type="protein sequence ID" value="KAF5346835.1"/>
    <property type="molecule type" value="Genomic_DNA"/>
</dbReference>
<dbReference type="AlphaFoldDB" id="A0A8H5CS03"/>
<name>A0A8H5CS03_9AGAR</name>
<protein>
    <submittedName>
        <fullName evidence="2">Uncharacterized protein</fullName>
    </submittedName>
</protein>
<evidence type="ECO:0000313" key="1">
    <source>
        <dbReference type="EMBL" id="KAF5344990.1"/>
    </source>
</evidence>
<keyword evidence="3" id="KW-1185">Reference proteome</keyword>
<gene>
    <name evidence="2" type="ORF">D9756_010581</name>
    <name evidence="1" type="ORF">D9756_011299</name>
</gene>
<dbReference type="EMBL" id="JAACJO010000052">
    <property type="protein sequence ID" value="KAF5344990.1"/>
    <property type="molecule type" value="Genomic_DNA"/>
</dbReference>
<sequence length="117" mass="13188">MPPPPVPAENKVDQKANAYQVAGLHLAHAKVRDNNVGAGTKGDVMAVLTVRLYYEMVRRGYETKYLRDAPILFRSDFKHLATYSDRFTFILKFHYLAILTPASLRPLCASDALPLLR</sequence>
<dbReference type="Proteomes" id="UP000559027">
    <property type="component" value="Unassembled WGS sequence"/>
</dbReference>